<dbReference type="SUPFAM" id="SSF49785">
    <property type="entry name" value="Galactose-binding domain-like"/>
    <property type="match status" value="2"/>
</dbReference>
<dbReference type="Pfam" id="PF12905">
    <property type="entry name" value="Glyco_hydro_101"/>
    <property type="match status" value="1"/>
</dbReference>
<feature type="transmembrane region" description="Helical" evidence="2">
    <location>
        <begin position="1602"/>
        <end position="1622"/>
    </location>
</feature>
<dbReference type="InterPro" id="IPR040502">
    <property type="entry name" value="GH101_dom-6"/>
</dbReference>
<dbReference type="InterPro" id="IPR013780">
    <property type="entry name" value="Glyco_hydro_b"/>
</dbReference>
<keyword evidence="3" id="KW-0732">Signal</keyword>
<dbReference type="Gene3D" id="2.60.40.1180">
    <property type="entry name" value="Golgi alpha-mannosidase II"/>
    <property type="match status" value="1"/>
</dbReference>
<evidence type="ECO:0000256" key="3">
    <source>
        <dbReference type="SAM" id="SignalP"/>
    </source>
</evidence>
<dbReference type="EMBL" id="JASXSX010000001">
    <property type="protein sequence ID" value="MDT3767533.1"/>
    <property type="molecule type" value="Genomic_DNA"/>
</dbReference>
<evidence type="ECO:0000313" key="6">
    <source>
        <dbReference type="Proteomes" id="UP001247542"/>
    </source>
</evidence>
<keyword evidence="6" id="KW-1185">Reference proteome</keyword>
<dbReference type="InterPro" id="IPR035364">
    <property type="entry name" value="Beta_sandwich_GH101"/>
</dbReference>
<dbReference type="Pfam" id="PF10633">
    <property type="entry name" value="NPCBM_assoc"/>
    <property type="match status" value="1"/>
</dbReference>
<feature type="signal peptide" evidence="3">
    <location>
        <begin position="1"/>
        <end position="29"/>
    </location>
</feature>
<feature type="region of interest" description="Disordered" evidence="1">
    <location>
        <begin position="1380"/>
        <end position="1406"/>
    </location>
</feature>
<reference evidence="5 6" key="1">
    <citation type="submission" date="2023-06" db="EMBL/GenBank/DDBJ databases">
        <title>Draft genome sequence of Gleimia hominis type strain CCUG 57540T.</title>
        <authorList>
            <person name="Salva-Serra F."/>
            <person name="Cardew S."/>
            <person name="Jensie Markopoulos S."/>
            <person name="Ohlen M."/>
            <person name="Inganas E."/>
            <person name="Svensson-Stadler L."/>
            <person name="Moore E.R.B."/>
        </authorList>
    </citation>
    <scope>NUCLEOTIDE SEQUENCE [LARGE SCALE GENOMIC DNA]</scope>
    <source>
        <strain evidence="5 6">CCUG 57540</strain>
    </source>
</reference>
<dbReference type="Pfam" id="PF18080">
    <property type="entry name" value="Gal_mutarotas_3"/>
    <property type="match status" value="1"/>
</dbReference>
<sequence>MRKRLPATAVAAGAACALTLSLTGTHAFTAETTVEYTKIEQGAMAAVEASSVEKTGEGSNGALDLILDSNPDTYWHTKWSDGKDPLPHWFVVKLADKAVPLARVDLLPRQSSNGSGRVHEYSIYAVDTDDCNAAAFELTDPVKTGSVDAGEGTNNQEITFDPVQANCVKVQYESSWGGDSSAETVASLAEFNAFTGEVKAAEEPEEPAPAPEVTVPDGAKEITDDTITVRTHPDFPQVIDYRIGEKQLIGQLGDPLSKIQVDGKDYAVQVGDVSTSEDGTTVTYPLKLKDLGAVSLDVQMSVKDGTLTYKLTNIQDPDHKVGHISIPGLSLVTVTGDDPAAQVMAANTSVNRESSGDTLLNVAKDKAKAGTSYMAVAANSDLAAAFDTNAIGDNTAANTSNNTRFTYDLTVNKNQRAGHVGPATWTWRSKAIQTYDDGNGIGPDADPYVKVKVVADQNNDKKVDWQDAAIATRDIVPEVEGAEDVANNVIVRIPFNIVSQATHPFLRTLDDTKRIALATDNLGQQVLLKGYQAEGHDSAQGDYAGNYNEKAGGLKDLRTLVNEGKDWNATFGIHVNATESYSEANVFGPDLLKMPPQKAWGWMNQAYYMNNQKDLATGNVLKRLKQLRKDFPKDSNLNWLYWDVYYPRGWEGVRFSEEIAKQGWRQGSEWSDALPTVNTWSHWANDEKYGGSSNKGINSKLFRMVYNSGRDTFNPDPMLGNPNTVEFEGWTGHVDYNAFIQNVWERNLPAKFLQRSQIMRWGDHEIQFEDGTKVTSPLDSIGGDEIPKNRKIEFDGATVYENGSYLLPWADGGKDRLYYWNDSGKASTWKLTNTWSGQSALTLYKLTDTGRQKVSDVSVSNGSVSLPQTDKGAAYVLYPTSELPQKPEPNWGQGSNITDPGFFSGTLDAYDTEGNTSVETSNRNNKQAVLGADKAAISQELKVPAGTYSAWAWVEIQPGKTRPVTVSATGEGVSPIANQAGETGKAVTEINASSALNATASDEKLGKYFQRVPVRFKTDGKPFTFTIAAEAGDAKVAVDDLRIVEWQPPTDPNQTDKTIVFTDFEDVDDGYWPFVTGSSNKTGDARTQLARKHVPFSQSGWYGIIEDKDSTATDGGKYLDNVLDGEWSLMAHQENPGLILRTTQASVPLERGYKYRVSFDYQTAFDDDYTLFLGVDKPGDKGWSEYAADKWPLKMARGTGYKGVDRDPAGAGKAGKGTAQFKQEFTVDAKDPVYLGILNQGKYPQADLVIDNFRVERVETEPAINLDVKRVDSGDKQTLAFDVTTSVEAIQGPLEDVKHSVKVPQGWSLKPVKDGVNAVKPGEKSVAHWELTLPRNAKADDIVFQPTWTENGEERTSERRFTIDPQHLTLLNPFKKLTVQGVSSEQKSGEPEPNGPASAAVDGNPNTYWHTEYSPSVAKYPHWITVRPAEAAQKGARCTITGFEYTTRGNAQNGRVKDFDLFISKDGKNWGDPVVSASLTDSTKPQVFEFDPVEGSYAKMVQKNALNGQAFGGAAEIRLGGNCKTDGATTEPTEPGSTDEPTTEPTEPGGSEQPVPPAQTDAPGEGGNAQTPGGGNTTPGKPGHKQTTGGKHGSLSRTGAQVAGWLTLAACAGVLGTGLVLARRRTR</sequence>
<feature type="compositionally biased region" description="Polar residues" evidence="1">
    <location>
        <begin position="1585"/>
        <end position="1596"/>
    </location>
</feature>
<dbReference type="Gene3D" id="2.60.120.260">
    <property type="entry name" value="Galactose-binding domain-like"/>
    <property type="match status" value="4"/>
</dbReference>
<accession>A0ABU3IAY0</accession>
<feature type="region of interest" description="Disordered" evidence="1">
    <location>
        <begin position="1522"/>
        <end position="1596"/>
    </location>
</feature>
<evidence type="ECO:0000313" key="5">
    <source>
        <dbReference type="EMBL" id="MDT3767533.1"/>
    </source>
</evidence>
<dbReference type="InterPro" id="IPR018905">
    <property type="entry name" value="A-galactase_NEW3"/>
</dbReference>
<organism evidence="5 6">
    <name type="scientific">Gleimia hominis</name>
    <dbReference type="NCBI Taxonomy" id="595468"/>
    <lineage>
        <taxon>Bacteria</taxon>
        <taxon>Bacillati</taxon>
        <taxon>Actinomycetota</taxon>
        <taxon>Actinomycetes</taxon>
        <taxon>Actinomycetales</taxon>
        <taxon>Actinomycetaceae</taxon>
        <taxon>Gleimia</taxon>
    </lineage>
</organism>
<dbReference type="RefSeq" id="WP_313273164.1">
    <property type="nucleotide sequence ID" value="NZ_JASXSX010000001.1"/>
</dbReference>
<dbReference type="InterPro" id="IPR014718">
    <property type="entry name" value="GH-type_carb-bd"/>
</dbReference>
<dbReference type="Pfam" id="PF00754">
    <property type="entry name" value="F5_F8_type_C"/>
    <property type="match status" value="2"/>
</dbReference>
<dbReference type="PROSITE" id="PS51257">
    <property type="entry name" value="PROKAR_LIPOPROTEIN"/>
    <property type="match status" value="1"/>
</dbReference>
<dbReference type="InterPro" id="IPR000421">
    <property type="entry name" value="FA58C"/>
</dbReference>
<keyword evidence="2" id="KW-1133">Transmembrane helix</keyword>
<feature type="compositionally biased region" description="Low complexity" evidence="1">
    <location>
        <begin position="1529"/>
        <end position="1553"/>
    </location>
</feature>
<comment type="caution">
    <text evidence="5">The sequence shown here is derived from an EMBL/GenBank/DDBJ whole genome shotgun (WGS) entry which is preliminary data.</text>
</comment>
<evidence type="ECO:0000256" key="2">
    <source>
        <dbReference type="SAM" id="Phobius"/>
    </source>
</evidence>
<protein>
    <submittedName>
        <fullName evidence="5">Endo-alpha-N-acetylgalactosaminidase family protein</fullName>
    </submittedName>
</protein>
<name>A0ABU3IAY0_9ACTO</name>
<evidence type="ECO:0000259" key="4">
    <source>
        <dbReference type="PROSITE" id="PS50022"/>
    </source>
</evidence>
<dbReference type="PROSITE" id="PS50022">
    <property type="entry name" value="FA58C_3"/>
    <property type="match status" value="1"/>
</dbReference>
<dbReference type="Pfam" id="PF17451">
    <property type="entry name" value="Glyco_hyd_101C"/>
    <property type="match status" value="1"/>
</dbReference>
<dbReference type="Gene3D" id="3.20.20.80">
    <property type="entry name" value="Glycosidases"/>
    <property type="match status" value="1"/>
</dbReference>
<dbReference type="Proteomes" id="UP001247542">
    <property type="component" value="Unassembled WGS sequence"/>
</dbReference>
<feature type="chain" id="PRO_5046983367" evidence="3">
    <location>
        <begin position="30"/>
        <end position="1627"/>
    </location>
</feature>
<keyword evidence="2" id="KW-0472">Membrane</keyword>
<dbReference type="InterPro" id="IPR040633">
    <property type="entry name" value="Gal_mutarotas_3"/>
</dbReference>
<dbReference type="InterPro" id="IPR008979">
    <property type="entry name" value="Galactose-bd-like_sf"/>
</dbReference>
<gene>
    <name evidence="5" type="ORF">QS713_05585</name>
</gene>
<dbReference type="Gene3D" id="2.70.98.10">
    <property type="match status" value="1"/>
</dbReference>
<dbReference type="Pfam" id="PF17974">
    <property type="entry name" value="GalBD_like"/>
    <property type="match status" value="1"/>
</dbReference>
<feature type="compositionally biased region" description="Gly residues" evidence="1">
    <location>
        <begin position="1564"/>
        <end position="1577"/>
    </location>
</feature>
<dbReference type="CDD" id="cd14244">
    <property type="entry name" value="GH_101_like"/>
    <property type="match status" value="1"/>
</dbReference>
<dbReference type="InterPro" id="IPR025706">
    <property type="entry name" value="Endoa_GalNAc"/>
</dbReference>
<evidence type="ECO:0000256" key="1">
    <source>
        <dbReference type="SAM" id="MobiDB-lite"/>
    </source>
</evidence>
<proteinExistence type="predicted"/>
<keyword evidence="2" id="KW-0812">Transmembrane</keyword>
<feature type="domain" description="F5/8 type C" evidence="4">
    <location>
        <begin position="1362"/>
        <end position="1522"/>
    </location>
</feature>